<accession>A0A0A8ZXJ3</accession>
<protein>
    <submittedName>
        <fullName evidence="1">Uncharacterized protein</fullName>
    </submittedName>
</protein>
<organism evidence="1">
    <name type="scientific">Arundo donax</name>
    <name type="common">Giant reed</name>
    <name type="synonym">Donax arundinaceus</name>
    <dbReference type="NCBI Taxonomy" id="35708"/>
    <lineage>
        <taxon>Eukaryota</taxon>
        <taxon>Viridiplantae</taxon>
        <taxon>Streptophyta</taxon>
        <taxon>Embryophyta</taxon>
        <taxon>Tracheophyta</taxon>
        <taxon>Spermatophyta</taxon>
        <taxon>Magnoliopsida</taxon>
        <taxon>Liliopsida</taxon>
        <taxon>Poales</taxon>
        <taxon>Poaceae</taxon>
        <taxon>PACMAD clade</taxon>
        <taxon>Arundinoideae</taxon>
        <taxon>Arundineae</taxon>
        <taxon>Arundo</taxon>
    </lineage>
</organism>
<sequence>MIPRLKKQSDYSTEPTKWIEINMSHYTTAH</sequence>
<name>A0A0A8ZXJ3_ARUDO</name>
<proteinExistence type="predicted"/>
<dbReference type="EMBL" id="GBRH01256410">
    <property type="protein sequence ID" value="JAD41485.1"/>
    <property type="molecule type" value="Transcribed_RNA"/>
</dbReference>
<reference evidence="1" key="1">
    <citation type="submission" date="2014-09" db="EMBL/GenBank/DDBJ databases">
        <authorList>
            <person name="Magalhaes I.L.F."/>
            <person name="Oliveira U."/>
            <person name="Santos F.R."/>
            <person name="Vidigal T.H.D.A."/>
            <person name="Brescovit A.D."/>
            <person name="Santos A.J."/>
        </authorList>
    </citation>
    <scope>NUCLEOTIDE SEQUENCE</scope>
    <source>
        <tissue evidence="1">Shoot tissue taken approximately 20 cm above the soil surface</tissue>
    </source>
</reference>
<dbReference type="AlphaFoldDB" id="A0A0A8ZXJ3"/>
<reference evidence="1" key="2">
    <citation type="journal article" date="2015" name="Data Brief">
        <title>Shoot transcriptome of the giant reed, Arundo donax.</title>
        <authorList>
            <person name="Barrero R.A."/>
            <person name="Guerrero F.D."/>
            <person name="Moolhuijzen P."/>
            <person name="Goolsby J.A."/>
            <person name="Tidwell J."/>
            <person name="Bellgard S.E."/>
            <person name="Bellgard M.I."/>
        </authorList>
    </citation>
    <scope>NUCLEOTIDE SEQUENCE</scope>
    <source>
        <tissue evidence="1">Shoot tissue taken approximately 20 cm above the soil surface</tissue>
    </source>
</reference>
<evidence type="ECO:0000313" key="1">
    <source>
        <dbReference type="EMBL" id="JAD41485.1"/>
    </source>
</evidence>